<accession>A0A5B6TJC8</accession>
<dbReference type="EMBL" id="VKKY01000001">
    <property type="protein sequence ID" value="KAA3440782.1"/>
    <property type="molecule type" value="Genomic_DNA"/>
</dbReference>
<dbReference type="Pfam" id="PF24722">
    <property type="entry name" value="DUF7674"/>
    <property type="match status" value="1"/>
</dbReference>
<gene>
    <name evidence="2" type="ORF">FOA19_09090</name>
</gene>
<evidence type="ECO:0000313" key="3">
    <source>
        <dbReference type="Proteomes" id="UP000324133"/>
    </source>
</evidence>
<evidence type="ECO:0000259" key="1">
    <source>
        <dbReference type="Pfam" id="PF24722"/>
    </source>
</evidence>
<dbReference type="AlphaFoldDB" id="A0A5B6TJC8"/>
<organism evidence="2 3">
    <name type="scientific">Rufibacter hautae</name>
    <dbReference type="NCBI Taxonomy" id="2595005"/>
    <lineage>
        <taxon>Bacteria</taxon>
        <taxon>Pseudomonadati</taxon>
        <taxon>Bacteroidota</taxon>
        <taxon>Cytophagia</taxon>
        <taxon>Cytophagales</taxon>
        <taxon>Hymenobacteraceae</taxon>
        <taxon>Rufibacter</taxon>
    </lineage>
</organism>
<evidence type="ECO:0000313" key="2">
    <source>
        <dbReference type="EMBL" id="KAA3440782.1"/>
    </source>
</evidence>
<feature type="domain" description="DUF7674" evidence="1">
    <location>
        <begin position="2"/>
        <end position="104"/>
    </location>
</feature>
<keyword evidence="3" id="KW-1185">Reference proteome</keyword>
<comment type="caution">
    <text evidence="2">The sequence shown here is derived from an EMBL/GenBank/DDBJ whole genome shotgun (WGS) entry which is preliminary data.</text>
</comment>
<dbReference type="Proteomes" id="UP000324133">
    <property type="component" value="Unassembled WGS sequence"/>
</dbReference>
<name>A0A5B6TJC8_9BACT</name>
<proteinExistence type="predicted"/>
<protein>
    <recommendedName>
        <fullName evidence="1">DUF7674 domain-containing protein</fullName>
    </recommendedName>
</protein>
<sequence length="114" mass="13337">MKTEFPQIEQLPVWSKYDWKKEPAFHSIILSDIAREMVNWAKKGDYVNVKRLMDYMESAFINGSFAVQAYLGTDFTVSILETKEKEVRDKIKSLMGPETTYAYKLNLNGYREPN</sequence>
<dbReference type="RefSeq" id="WP_149090411.1">
    <property type="nucleotide sequence ID" value="NZ_VKKY01000001.1"/>
</dbReference>
<dbReference type="InterPro" id="IPR056091">
    <property type="entry name" value="DUF7674"/>
</dbReference>
<reference evidence="2 3" key="1">
    <citation type="submission" date="2019-07" db="EMBL/GenBank/DDBJ databases">
        <title>Rufibacter sp. nov., isolated from lake sediment.</title>
        <authorList>
            <person name="Qu J.-H."/>
        </authorList>
    </citation>
    <scope>NUCLEOTIDE SEQUENCE [LARGE SCALE GENOMIC DNA]</scope>
    <source>
        <strain evidence="2 3">NBS58-1</strain>
    </source>
</reference>